<evidence type="ECO:0000256" key="1">
    <source>
        <dbReference type="ARBA" id="ARBA00022676"/>
    </source>
</evidence>
<dbReference type="Proteomes" id="UP000199393">
    <property type="component" value="Chromosome I"/>
</dbReference>
<dbReference type="PATRIC" id="fig|307121.4.peg.977"/>
<evidence type="ECO:0000313" key="4">
    <source>
        <dbReference type="Proteomes" id="UP000199393"/>
    </source>
</evidence>
<protein>
    <submittedName>
        <fullName evidence="3">Glycosyltransferase involved in cell wall bisynthesis</fullName>
    </submittedName>
</protein>
<dbReference type="PANTHER" id="PTHR12526:SF510">
    <property type="entry name" value="D-INOSITOL 3-PHOSPHATE GLYCOSYLTRANSFERASE"/>
    <property type="match status" value="1"/>
</dbReference>
<reference evidence="4" key="1">
    <citation type="submission" date="2016-06" db="EMBL/GenBank/DDBJ databases">
        <authorList>
            <person name="Varghese N."/>
        </authorList>
    </citation>
    <scope>NUCLEOTIDE SEQUENCE [LARGE SCALE GENOMIC DNA]</scope>
    <source>
        <strain evidence="4">DSM 45344</strain>
    </source>
</reference>
<accession>A0A1C3MYQ9</accession>
<name>A0A1C3MYQ9_9ACTN</name>
<keyword evidence="2 3" id="KW-0808">Transferase</keyword>
<dbReference type="STRING" id="307121.GA0070620_0949"/>
<proteinExistence type="predicted"/>
<dbReference type="AlphaFoldDB" id="A0A1C3MYQ9"/>
<evidence type="ECO:0000256" key="2">
    <source>
        <dbReference type="ARBA" id="ARBA00022679"/>
    </source>
</evidence>
<dbReference type="SUPFAM" id="SSF53756">
    <property type="entry name" value="UDP-Glycosyltransferase/glycogen phosphorylase"/>
    <property type="match status" value="1"/>
</dbReference>
<sequence>MRAPQSRTKDGPVRARSELAGLAVTVGERAGDVHVVLPNDIDDPGTPSGGNQYDRRVCHGLRERGWRVHEHAVPGDWPRPDATALAALADVLGALPDGAVVLLDGLLASPAPEVLEPQADRLRLVVLVHLPLADPAEARTLAAASAVVTTSGWTRRRLLDRYPLDAGRVHVAAPGVDPAPLAAGVDGGTSLLCVAAVTPAKGHDVLAEALAGIAGLSWTCVCVGALTRDPGFVADLRAALSGSGLSDRVRLAGPLTGAPLDAAYAAADLLVLPSRGETYGMVVTEALARGVPVLGTAAGGLPEALGRAPDGSLPGLLVPPEDPGALADALRRWLGDAALREGLRRAARARRDTLTGWPDTASRVAAALSAAVA</sequence>
<keyword evidence="4" id="KW-1185">Reference proteome</keyword>
<keyword evidence="1" id="KW-0328">Glycosyltransferase</keyword>
<dbReference type="PANTHER" id="PTHR12526">
    <property type="entry name" value="GLYCOSYLTRANSFERASE"/>
    <property type="match status" value="1"/>
</dbReference>
<dbReference type="Gene3D" id="3.40.50.2000">
    <property type="entry name" value="Glycogen Phosphorylase B"/>
    <property type="match status" value="2"/>
</dbReference>
<gene>
    <name evidence="3" type="ORF">GA0070620_0949</name>
</gene>
<dbReference type="Pfam" id="PF13692">
    <property type="entry name" value="Glyco_trans_1_4"/>
    <property type="match status" value="1"/>
</dbReference>
<dbReference type="CDD" id="cd03801">
    <property type="entry name" value="GT4_PimA-like"/>
    <property type="match status" value="1"/>
</dbReference>
<dbReference type="EMBL" id="LT598496">
    <property type="protein sequence ID" value="SBV25473.1"/>
    <property type="molecule type" value="Genomic_DNA"/>
</dbReference>
<evidence type="ECO:0000313" key="3">
    <source>
        <dbReference type="EMBL" id="SBV25473.1"/>
    </source>
</evidence>
<organism evidence="3 4">
    <name type="scientific">Micromonospora krabiensis</name>
    <dbReference type="NCBI Taxonomy" id="307121"/>
    <lineage>
        <taxon>Bacteria</taxon>
        <taxon>Bacillati</taxon>
        <taxon>Actinomycetota</taxon>
        <taxon>Actinomycetes</taxon>
        <taxon>Micromonosporales</taxon>
        <taxon>Micromonosporaceae</taxon>
        <taxon>Micromonospora</taxon>
    </lineage>
</organism>
<dbReference type="GO" id="GO:0016757">
    <property type="term" value="F:glycosyltransferase activity"/>
    <property type="evidence" value="ECO:0007669"/>
    <property type="project" value="UniProtKB-KW"/>
</dbReference>